<dbReference type="Gene3D" id="3.40.800.20">
    <property type="entry name" value="Histone deacetylase domain"/>
    <property type="match status" value="1"/>
</dbReference>
<dbReference type="PANTHER" id="PTHR10625">
    <property type="entry name" value="HISTONE DEACETYLASE HDAC1-RELATED"/>
    <property type="match status" value="1"/>
</dbReference>
<accession>A0A0M0J8G2</accession>
<dbReference type="InterPro" id="IPR037138">
    <property type="entry name" value="His_deacetylse_dom_sf"/>
</dbReference>
<dbReference type="SUPFAM" id="SSF52768">
    <property type="entry name" value="Arginase/deacetylase"/>
    <property type="match status" value="1"/>
</dbReference>
<dbReference type="GO" id="GO:0004407">
    <property type="term" value="F:histone deacetylase activity"/>
    <property type="evidence" value="ECO:0007669"/>
    <property type="project" value="InterPro"/>
</dbReference>
<protein>
    <submittedName>
        <fullName evidence="3">Histone deacetylase</fullName>
    </submittedName>
</protein>
<dbReference type="Pfam" id="PF00850">
    <property type="entry name" value="Hist_deacetyl"/>
    <property type="match status" value="1"/>
</dbReference>
<feature type="domain" description="Histone deacetylase" evidence="2">
    <location>
        <begin position="2"/>
        <end position="269"/>
    </location>
</feature>
<dbReference type="InterPro" id="IPR000286">
    <property type="entry name" value="HDACs"/>
</dbReference>
<dbReference type="GO" id="GO:0040029">
    <property type="term" value="P:epigenetic regulation of gene expression"/>
    <property type="evidence" value="ECO:0007669"/>
    <property type="project" value="TreeGrafter"/>
</dbReference>
<dbReference type="PRINTS" id="PR01270">
    <property type="entry name" value="HDASUPER"/>
</dbReference>
<dbReference type="EMBL" id="JWZX01003273">
    <property type="protein sequence ID" value="KOO22493.1"/>
    <property type="molecule type" value="Genomic_DNA"/>
</dbReference>
<dbReference type="AlphaFoldDB" id="A0A0M0J8G2"/>
<dbReference type="PANTHER" id="PTHR10625:SF19">
    <property type="entry name" value="HISTONE DEACETYLASE 12"/>
    <property type="match status" value="1"/>
</dbReference>
<sequence>MQKYRYVREALQRELPSTLATFYESPLVSEKDLTLVHCEGYVSRFLGGQLTRDELRRIGFPWSPQHVNRALSSTGGTVAAAHAVCRADATAIFAGHIAGGTHHAFADRGEGYCVFNDIAVAAAVALRDHAARVQRVLVVDCDVHQGNGTASIFAGDERVFTASFHCEANLFSAREVSDLDVDLPPGVGDEAYLEALQAHLPGLFERVRPQLCFFQAGVDVHESDRIGKLKLSSAGIKKRNALVYAAAARHGARLVVTMGGGYPKDLDESSVHFHRVVQSHMDCYRQCASAHARLSREAPEA</sequence>
<dbReference type="InterPro" id="IPR023801">
    <property type="entry name" value="His_deacetylse_dom"/>
</dbReference>
<name>A0A0M0J8G2_9EUKA</name>
<reference evidence="4" key="1">
    <citation type="journal article" date="2015" name="PLoS Genet.">
        <title>Genome Sequence and Transcriptome Analyses of Chrysochromulina tobin: Metabolic Tools for Enhanced Algal Fitness in the Prominent Order Prymnesiales (Haptophyceae).</title>
        <authorList>
            <person name="Hovde B.T."/>
            <person name="Deodato C.R."/>
            <person name="Hunsperger H.M."/>
            <person name="Ryken S.A."/>
            <person name="Yost W."/>
            <person name="Jha R.K."/>
            <person name="Patterson J."/>
            <person name="Monnat R.J. Jr."/>
            <person name="Barlow S.B."/>
            <person name="Starkenburg S.R."/>
            <person name="Cattolico R.A."/>
        </authorList>
    </citation>
    <scope>NUCLEOTIDE SEQUENCE</scope>
    <source>
        <strain evidence="4">CCMP291</strain>
    </source>
</reference>
<organism evidence="3 4">
    <name type="scientific">Chrysochromulina tobinii</name>
    <dbReference type="NCBI Taxonomy" id="1460289"/>
    <lineage>
        <taxon>Eukaryota</taxon>
        <taxon>Haptista</taxon>
        <taxon>Haptophyta</taxon>
        <taxon>Prymnesiophyceae</taxon>
        <taxon>Prymnesiales</taxon>
        <taxon>Chrysochromulinaceae</taxon>
        <taxon>Chrysochromulina</taxon>
    </lineage>
</organism>
<comment type="caution">
    <text evidence="3">The sequence shown here is derived from an EMBL/GenBank/DDBJ whole genome shotgun (WGS) entry which is preliminary data.</text>
</comment>
<dbReference type="GO" id="GO:0016787">
    <property type="term" value="F:hydrolase activity"/>
    <property type="evidence" value="ECO:0007669"/>
    <property type="project" value="UniProtKB-KW"/>
</dbReference>
<evidence type="ECO:0000313" key="4">
    <source>
        <dbReference type="Proteomes" id="UP000037460"/>
    </source>
</evidence>
<keyword evidence="4" id="KW-1185">Reference proteome</keyword>
<keyword evidence="1" id="KW-0378">Hydrolase</keyword>
<gene>
    <name evidence="3" type="ORF">Ctob_000296</name>
</gene>
<evidence type="ECO:0000259" key="2">
    <source>
        <dbReference type="Pfam" id="PF00850"/>
    </source>
</evidence>
<dbReference type="InterPro" id="IPR044150">
    <property type="entry name" value="HDAC_classIV"/>
</dbReference>
<dbReference type="OrthoDB" id="424012at2759"/>
<proteinExistence type="predicted"/>
<evidence type="ECO:0000256" key="1">
    <source>
        <dbReference type="ARBA" id="ARBA00022801"/>
    </source>
</evidence>
<dbReference type="CDD" id="cd09993">
    <property type="entry name" value="HDAC_classIV"/>
    <property type="match status" value="1"/>
</dbReference>
<dbReference type="InterPro" id="IPR023696">
    <property type="entry name" value="Ureohydrolase_dom_sf"/>
</dbReference>
<evidence type="ECO:0000313" key="3">
    <source>
        <dbReference type="EMBL" id="KOO22493.1"/>
    </source>
</evidence>
<dbReference type="Proteomes" id="UP000037460">
    <property type="component" value="Unassembled WGS sequence"/>
</dbReference>